<dbReference type="SMART" id="SM00965">
    <property type="entry name" value="STN"/>
    <property type="match status" value="1"/>
</dbReference>
<dbReference type="Gene3D" id="2.60.40.1120">
    <property type="entry name" value="Carboxypeptidase-like, regulatory domain"/>
    <property type="match status" value="1"/>
</dbReference>
<dbReference type="Gene3D" id="2.40.170.20">
    <property type="entry name" value="TonB-dependent receptor, beta-barrel domain"/>
    <property type="match status" value="1"/>
</dbReference>
<keyword evidence="5 7" id="KW-0472">Membrane</keyword>
<evidence type="ECO:0000256" key="5">
    <source>
        <dbReference type="ARBA" id="ARBA00023136"/>
    </source>
</evidence>
<dbReference type="SUPFAM" id="SSF49464">
    <property type="entry name" value="Carboxypeptidase regulatory domain-like"/>
    <property type="match status" value="1"/>
</dbReference>
<dbReference type="GO" id="GO:0009279">
    <property type="term" value="C:cell outer membrane"/>
    <property type="evidence" value="ECO:0007669"/>
    <property type="project" value="UniProtKB-SubCell"/>
</dbReference>
<evidence type="ECO:0000256" key="8">
    <source>
        <dbReference type="SAM" id="Phobius"/>
    </source>
</evidence>
<dbReference type="Pfam" id="PF07715">
    <property type="entry name" value="Plug"/>
    <property type="match status" value="1"/>
</dbReference>
<feature type="domain" description="Secretin/TonB short N-terminal" evidence="9">
    <location>
        <begin position="67"/>
        <end position="118"/>
    </location>
</feature>
<dbReference type="InterPro" id="IPR023997">
    <property type="entry name" value="TonB-dep_OMP_SusC/RagA_CS"/>
</dbReference>
<keyword evidence="2 7" id="KW-0813">Transport</keyword>
<dbReference type="Gene3D" id="2.170.130.10">
    <property type="entry name" value="TonB-dependent receptor, plug domain"/>
    <property type="match status" value="1"/>
</dbReference>
<keyword evidence="4 7" id="KW-0812">Transmembrane</keyword>
<evidence type="ECO:0000256" key="3">
    <source>
        <dbReference type="ARBA" id="ARBA00022452"/>
    </source>
</evidence>
<dbReference type="KEGG" id="pgs:CPT03_07130"/>
<dbReference type="Proteomes" id="UP000223749">
    <property type="component" value="Chromosome"/>
</dbReference>
<dbReference type="InterPro" id="IPR011662">
    <property type="entry name" value="Secretin/TonB_short_N"/>
</dbReference>
<evidence type="ECO:0000313" key="10">
    <source>
        <dbReference type="EMBL" id="ATP56258.1"/>
    </source>
</evidence>
<dbReference type="PROSITE" id="PS52016">
    <property type="entry name" value="TONB_DEPENDENT_REC_3"/>
    <property type="match status" value="1"/>
</dbReference>
<dbReference type="InterPro" id="IPR008969">
    <property type="entry name" value="CarboxyPept-like_regulatory"/>
</dbReference>
<dbReference type="NCBIfam" id="TIGR04056">
    <property type="entry name" value="OMP_RagA_SusC"/>
    <property type="match status" value="1"/>
</dbReference>
<evidence type="ECO:0000256" key="7">
    <source>
        <dbReference type="PROSITE-ProRule" id="PRU01360"/>
    </source>
</evidence>
<comment type="subcellular location">
    <subcellularLocation>
        <location evidence="1 7">Cell outer membrane</location>
        <topology evidence="1 7">Multi-pass membrane protein</topology>
    </subcellularLocation>
</comment>
<evidence type="ECO:0000256" key="1">
    <source>
        <dbReference type="ARBA" id="ARBA00004571"/>
    </source>
</evidence>
<protein>
    <submittedName>
        <fullName evidence="10">SusC/RagA family protein</fullName>
    </submittedName>
</protein>
<accession>A0A2D1U3V0</accession>
<keyword evidence="3 7" id="KW-1134">Transmembrane beta strand</keyword>
<dbReference type="InterPro" id="IPR023996">
    <property type="entry name" value="TonB-dep_OMP_SusC/RagA"/>
</dbReference>
<dbReference type="InterPro" id="IPR039426">
    <property type="entry name" value="TonB-dep_rcpt-like"/>
</dbReference>
<evidence type="ECO:0000256" key="2">
    <source>
        <dbReference type="ARBA" id="ARBA00022448"/>
    </source>
</evidence>
<dbReference type="InterPro" id="IPR012910">
    <property type="entry name" value="Plug_dom"/>
</dbReference>
<comment type="similarity">
    <text evidence="7">Belongs to the TonB-dependent receptor family.</text>
</comment>
<name>A0A2D1U3V0_9SPHI</name>
<dbReference type="SUPFAM" id="SSF56935">
    <property type="entry name" value="Porins"/>
    <property type="match status" value="1"/>
</dbReference>
<sequence length="1128" mass="124846">MEIFTIHSCWHHRHVKKLLLIMRITTIILFAAIMQVSASSFAQRVTLIQKNITLDEFFREIRKQTGYNVSYSDKVIDDAKRLNVNFQSTPLEQALTIALQDQKLSFEISDKDITILKKTPSFLERLADRWAAIDVHGRVVDQEGKPLPGATVKVKGTGKSVSANAKGEFFLEKLDETELLVISFIGYVNKEVTVEKQLGNIVLEISDSKLDEIQITAYGKTTQRLSTGNISTVKAEDIAKAPVANPLLAIAGRIPGVFIQQSSGVPGAGVKIVIQGQNSMEYGNDPFYVVDGVPYTSQLLPGLGQGILGDSGPGAGGSQSGTAGNPLNFINPQDIESIDILKDADATSIYGSRAAHGAIIITTKKGVAGKTAVNFNVQQGWGQISRKMKMLNTQQYLEMRKEAFANDNRALPIDPSTGADLDLSYWDQNRYTDWQKELLGGTAKYTNALATINGGNSNTQFRFSIGYQRDGTVTPGDLRDQKGSISFNLNSTSENKRFKFSLSASYVTDDNKLAGIGGIAVAAYTYAPNAPKLYNENGTLFWDYISPTQLSLNNPLAILNNGYVNKTQNLISNAIASYEIIPGLELKNSFGYNKLQSDEVSTMPSSFYPPHYRPFAVRSANFNTAKMFSWIIEPQLRYIKSIWKGKLDVLLGASIQQEDRDRLKLEATGFSSDESMYNLKAAANVRVSSENNGVILTTYKYAAIFGLINYNINDKYLLNYSIRRDGSSRFGKENKFHNFSSIAGAWIFSNEASLSNNLSFLSFGKIKASYGTTGSDQIGDYSYLNLYQNVSTEGGYYQGAIGLAPFDSFPNPYLQWEETKKLSATLNLGFLNDRILMDATWYRNRCSNQLGFQNFATSVTGGAGIKANRPATVQNMGWELGLNTINVTTKYFKWSTSVNLTIPRNKLIRISNIDADNQRDLVGKPLGVQKVYHFLGVDPQTGLYQVQDRNGNATSTPDASLDQMVYIDLNPSYYGGFQSSFSYKGLSLDLLFQFTKQKGLNNFFGQFPGGLPYVNQPTSVLDRWQKIGDLATIQAYHVDFTKINQYVMAKQSDKSYSDASYVRLKNVSLSCQLPSIWKKTAHIQNARVFMQGQNLLTFTRYVGADPETRNLSGIPALKVLTLGVQIGL</sequence>
<keyword evidence="8" id="KW-1133">Transmembrane helix</keyword>
<evidence type="ECO:0000256" key="6">
    <source>
        <dbReference type="ARBA" id="ARBA00023237"/>
    </source>
</evidence>
<evidence type="ECO:0000259" key="9">
    <source>
        <dbReference type="SMART" id="SM00965"/>
    </source>
</evidence>
<gene>
    <name evidence="10" type="ORF">CPT03_07130</name>
</gene>
<keyword evidence="6 7" id="KW-0998">Cell outer membrane</keyword>
<feature type="transmembrane region" description="Helical" evidence="8">
    <location>
        <begin position="20"/>
        <end position="42"/>
    </location>
</feature>
<dbReference type="Pfam" id="PF07660">
    <property type="entry name" value="STN"/>
    <property type="match status" value="1"/>
</dbReference>
<dbReference type="NCBIfam" id="TIGR04057">
    <property type="entry name" value="SusC_RagA_signa"/>
    <property type="match status" value="1"/>
</dbReference>
<dbReference type="Pfam" id="PF13715">
    <property type="entry name" value="CarbopepD_reg_2"/>
    <property type="match status" value="1"/>
</dbReference>
<dbReference type="InterPro" id="IPR037066">
    <property type="entry name" value="Plug_dom_sf"/>
</dbReference>
<proteinExistence type="inferred from homology"/>
<dbReference type="AlphaFoldDB" id="A0A2D1U3V0"/>
<reference evidence="10 11" key="1">
    <citation type="submission" date="2017-10" db="EMBL/GenBank/DDBJ databases">
        <title>Whole genome of Pedobacter ginsengisoli T01R-27 isolated from tomato rhizosphere.</title>
        <authorList>
            <person name="Weon H.-Y."/>
            <person name="Lee S.A."/>
            <person name="Sang M.K."/>
            <person name="Song J."/>
        </authorList>
    </citation>
    <scope>NUCLEOTIDE SEQUENCE [LARGE SCALE GENOMIC DNA]</scope>
    <source>
        <strain evidence="10 11">T01R-27</strain>
    </source>
</reference>
<dbReference type="InterPro" id="IPR036942">
    <property type="entry name" value="Beta-barrel_TonB_sf"/>
</dbReference>
<keyword evidence="11" id="KW-1185">Reference proteome</keyword>
<evidence type="ECO:0000313" key="11">
    <source>
        <dbReference type="Proteomes" id="UP000223749"/>
    </source>
</evidence>
<evidence type="ECO:0000256" key="4">
    <source>
        <dbReference type="ARBA" id="ARBA00022692"/>
    </source>
</evidence>
<dbReference type="EMBL" id="CP024091">
    <property type="protein sequence ID" value="ATP56258.1"/>
    <property type="molecule type" value="Genomic_DNA"/>
</dbReference>
<organism evidence="10 11">
    <name type="scientific">Pedobacter ginsengisoli</name>
    <dbReference type="NCBI Taxonomy" id="363852"/>
    <lineage>
        <taxon>Bacteria</taxon>
        <taxon>Pseudomonadati</taxon>
        <taxon>Bacteroidota</taxon>
        <taxon>Sphingobacteriia</taxon>
        <taxon>Sphingobacteriales</taxon>
        <taxon>Sphingobacteriaceae</taxon>
        <taxon>Pedobacter</taxon>
    </lineage>
</organism>
<dbReference type="OrthoDB" id="9768177at2"/>